<name>A5DJZ1_PICGU</name>
<keyword evidence="2" id="KW-1185">Reference proteome</keyword>
<dbReference type="Proteomes" id="UP000001997">
    <property type="component" value="Unassembled WGS sequence"/>
</dbReference>
<accession>A5DJZ1</accession>
<dbReference type="InParanoid" id="A5DJZ1"/>
<dbReference type="AlphaFoldDB" id="A5DJZ1"/>
<organism evidence="1 2">
    <name type="scientific">Meyerozyma guilliermondii (strain ATCC 6260 / CBS 566 / DSM 6381 / JCM 1539 / NBRC 10279 / NRRL Y-324)</name>
    <name type="common">Yeast</name>
    <name type="synonym">Candida guilliermondii</name>
    <dbReference type="NCBI Taxonomy" id="294746"/>
    <lineage>
        <taxon>Eukaryota</taxon>
        <taxon>Fungi</taxon>
        <taxon>Dikarya</taxon>
        <taxon>Ascomycota</taxon>
        <taxon>Saccharomycotina</taxon>
        <taxon>Pichiomycetes</taxon>
        <taxon>Debaryomycetaceae</taxon>
        <taxon>Meyerozyma</taxon>
    </lineage>
</organism>
<dbReference type="HOGENOM" id="CLU_1390701_0_0_1"/>
<dbReference type="VEuPathDB" id="FungiDB:PGUG_03592"/>
<reference evidence="1 2" key="1">
    <citation type="journal article" date="2009" name="Nature">
        <title>Evolution of pathogenicity and sexual reproduction in eight Candida genomes.</title>
        <authorList>
            <person name="Butler G."/>
            <person name="Rasmussen M.D."/>
            <person name="Lin M.F."/>
            <person name="Santos M.A."/>
            <person name="Sakthikumar S."/>
            <person name="Munro C.A."/>
            <person name="Rheinbay E."/>
            <person name="Grabherr M."/>
            <person name="Forche A."/>
            <person name="Reedy J.L."/>
            <person name="Agrafioti I."/>
            <person name="Arnaud M.B."/>
            <person name="Bates S."/>
            <person name="Brown A.J."/>
            <person name="Brunke S."/>
            <person name="Costanzo M.C."/>
            <person name="Fitzpatrick D.A."/>
            <person name="de Groot P.W."/>
            <person name="Harris D."/>
            <person name="Hoyer L.L."/>
            <person name="Hube B."/>
            <person name="Klis F.M."/>
            <person name="Kodira C."/>
            <person name="Lennard N."/>
            <person name="Logue M.E."/>
            <person name="Martin R."/>
            <person name="Neiman A.M."/>
            <person name="Nikolaou E."/>
            <person name="Quail M.A."/>
            <person name="Quinn J."/>
            <person name="Santos M.C."/>
            <person name="Schmitzberger F.F."/>
            <person name="Sherlock G."/>
            <person name="Shah P."/>
            <person name="Silverstein K.A."/>
            <person name="Skrzypek M.S."/>
            <person name="Soll D."/>
            <person name="Staggs R."/>
            <person name="Stansfield I."/>
            <person name="Stumpf M.P."/>
            <person name="Sudbery P.E."/>
            <person name="Srikantha T."/>
            <person name="Zeng Q."/>
            <person name="Berman J."/>
            <person name="Berriman M."/>
            <person name="Heitman J."/>
            <person name="Gow N.A."/>
            <person name="Lorenz M.C."/>
            <person name="Birren B.W."/>
            <person name="Kellis M."/>
            <person name="Cuomo C.A."/>
        </authorList>
    </citation>
    <scope>NUCLEOTIDE SEQUENCE [LARGE SCALE GENOMIC DNA]</scope>
    <source>
        <strain evidence="2">ATCC 6260 / CBS 566 / DSM 6381 / JCM 1539 / NBRC 10279 / NRRL Y-324</strain>
    </source>
</reference>
<protein>
    <submittedName>
        <fullName evidence="1">Uncharacterized protein</fullName>
    </submittedName>
</protein>
<dbReference type="KEGG" id="pgu:PGUG_03592"/>
<evidence type="ECO:0000313" key="1">
    <source>
        <dbReference type="EMBL" id="EDK39495.2"/>
    </source>
</evidence>
<dbReference type="GeneID" id="5125893"/>
<sequence length="196" mass="21935">MVRIGAIDVDWVTSIGKLTILESMIQNPVSTCLSTFTIECNKLTQLGDRSVTRPNTSVPFCAIYQNFRPVTTSNIIRPSRRWHYNVISSSTVGRYNGKLNGVCSSVPYGITQIVIRVKIARVVSQILFQTGHVVHSGIDFFERNFTMASGRYCHISKPSSLSGKWTNVLSLTHRHLNYLVVNEKVHTPIGIVLVNE</sequence>
<dbReference type="RefSeq" id="XP_001484212.2">
    <property type="nucleotide sequence ID" value="XM_001484162.1"/>
</dbReference>
<dbReference type="EMBL" id="CH408158">
    <property type="protein sequence ID" value="EDK39495.2"/>
    <property type="molecule type" value="Genomic_DNA"/>
</dbReference>
<evidence type="ECO:0000313" key="2">
    <source>
        <dbReference type="Proteomes" id="UP000001997"/>
    </source>
</evidence>
<gene>
    <name evidence="1" type="ORF">PGUG_03592</name>
</gene>
<proteinExistence type="predicted"/>